<name>A0A7G5XGZ5_9BACT</name>
<dbReference type="InterPro" id="IPR012657">
    <property type="entry name" value="23S_rRNA-intervening_sequence"/>
</dbReference>
<dbReference type="PIRSF" id="PIRSF035652">
    <property type="entry name" value="CHP02436"/>
    <property type="match status" value="1"/>
</dbReference>
<sequence length="119" mass="13678">MQDMKLRTFQFSVEVGRLIMELPFNVINKSYGAQLVRSSSSVGANYRAARRGKSDADFLNKLKICEEEADESIYFLELLKEFNAGFVEKIEKLIREANELLKILVASIITTREKLNKQQ</sequence>
<dbReference type="AlphaFoldDB" id="A0A7G5XGZ5"/>
<dbReference type="NCBIfam" id="TIGR02436">
    <property type="entry name" value="four helix bundle protein"/>
    <property type="match status" value="1"/>
</dbReference>
<dbReference type="InterPro" id="IPR036583">
    <property type="entry name" value="23S_rRNA_IVS_sf"/>
</dbReference>
<dbReference type="EMBL" id="CP060007">
    <property type="protein sequence ID" value="QNA44748.1"/>
    <property type="molecule type" value="Genomic_DNA"/>
</dbReference>
<proteinExistence type="predicted"/>
<dbReference type="KEGG" id="lacs:H4075_00700"/>
<dbReference type="Gene3D" id="1.20.1440.60">
    <property type="entry name" value="23S rRNA-intervening sequence"/>
    <property type="match status" value="1"/>
</dbReference>
<evidence type="ECO:0000313" key="1">
    <source>
        <dbReference type="EMBL" id="QNA44748.1"/>
    </source>
</evidence>
<gene>
    <name evidence="1" type="ORF">H4075_00700</name>
</gene>
<reference evidence="2" key="1">
    <citation type="submission" date="2020-08" db="EMBL/GenBank/DDBJ databases">
        <title>Lacibacter sp. S13-6-6 genome sequencing.</title>
        <authorList>
            <person name="Jin L."/>
        </authorList>
    </citation>
    <scope>NUCLEOTIDE SEQUENCE [LARGE SCALE GENOMIC DNA]</scope>
    <source>
        <strain evidence="2">S13-6-6</strain>
    </source>
</reference>
<dbReference type="Pfam" id="PF05635">
    <property type="entry name" value="23S_rRNA_IVP"/>
    <property type="match status" value="1"/>
</dbReference>
<accession>A0A7G5XGZ5</accession>
<dbReference type="PANTHER" id="PTHR38471">
    <property type="entry name" value="FOUR HELIX BUNDLE PROTEIN"/>
    <property type="match status" value="1"/>
</dbReference>
<evidence type="ECO:0000313" key="2">
    <source>
        <dbReference type="Proteomes" id="UP000515344"/>
    </source>
</evidence>
<organism evidence="1 2">
    <name type="scientific">Lacibacter sediminis</name>
    <dbReference type="NCBI Taxonomy" id="2760713"/>
    <lineage>
        <taxon>Bacteria</taxon>
        <taxon>Pseudomonadati</taxon>
        <taxon>Bacteroidota</taxon>
        <taxon>Chitinophagia</taxon>
        <taxon>Chitinophagales</taxon>
        <taxon>Chitinophagaceae</taxon>
        <taxon>Lacibacter</taxon>
    </lineage>
</organism>
<keyword evidence="2" id="KW-1185">Reference proteome</keyword>
<dbReference type="SUPFAM" id="SSF158446">
    <property type="entry name" value="IVS-encoded protein-like"/>
    <property type="match status" value="1"/>
</dbReference>
<dbReference type="Proteomes" id="UP000515344">
    <property type="component" value="Chromosome"/>
</dbReference>
<protein>
    <submittedName>
        <fullName evidence="1">Four helix bundle protein</fullName>
    </submittedName>
</protein>
<dbReference type="RefSeq" id="WP_182803206.1">
    <property type="nucleotide sequence ID" value="NZ_CP060007.1"/>
</dbReference>
<dbReference type="PANTHER" id="PTHR38471:SF2">
    <property type="entry name" value="FOUR HELIX BUNDLE PROTEIN"/>
    <property type="match status" value="1"/>
</dbReference>